<sequence>MKQLWSKTNAFIAAAPFLLAARAEAALPTTADPTNAPSDGNYIELLKGYAFDIGIVVGLIVGTIAFLVVANNCIGVYKEIGTGKRTWGDLGSHGAFGVLLLVFVVYLLTEAASIIFDGGTP</sequence>
<keyword evidence="1" id="KW-1133">Transmembrane helix</keyword>
<dbReference type="Pfam" id="PF11190">
    <property type="entry name" value="DUF2976"/>
    <property type="match status" value="1"/>
</dbReference>
<keyword evidence="2" id="KW-0732">Signal</keyword>
<name>A0ABS6MCY9_9GAMM</name>
<dbReference type="EMBL" id="JAHQZT010000017">
    <property type="protein sequence ID" value="MBV0934168.1"/>
    <property type="molecule type" value="Genomic_DNA"/>
</dbReference>
<dbReference type="Proteomes" id="UP000755551">
    <property type="component" value="Unassembled WGS sequence"/>
</dbReference>
<evidence type="ECO:0000313" key="3">
    <source>
        <dbReference type="EMBL" id="MBV0934168.1"/>
    </source>
</evidence>
<evidence type="ECO:0000256" key="1">
    <source>
        <dbReference type="SAM" id="Phobius"/>
    </source>
</evidence>
<keyword evidence="4" id="KW-1185">Reference proteome</keyword>
<feature type="chain" id="PRO_5046426027" evidence="2">
    <location>
        <begin position="26"/>
        <end position="121"/>
    </location>
</feature>
<keyword evidence="1" id="KW-0472">Membrane</keyword>
<reference evidence="3 4" key="1">
    <citation type="submission" date="2021-06" db="EMBL/GenBank/DDBJ databases">
        <title>Bacterium isolated from marine sediment.</title>
        <authorList>
            <person name="Zhu K.-L."/>
            <person name="Du Z.-J."/>
            <person name="Liang Q.-Y."/>
        </authorList>
    </citation>
    <scope>NUCLEOTIDE SEQUENCE [LARGE SCALE GENOMIC DNA]</scope>
    <source>
        <strain evidence="3 4">A346</strain>
    </source>
</reference>
<feature type="transmembrane region" description="Helical" evidence="1">
    <location>
        <begin position="95"/>
        <end position="116"/>
    </location>
</feature>
<accession>A0ABS6MCY9</accession>
<proteinExistence type="predicted"/>
<comment type="caution">
    <text evidence="3">The sequence shown here is derived from an EMBL/GenBank/DDBJ whole genome shotgun (WGS) entry which is preliminary data.</text>
</comment>
<dbReference type="NCBIfam" id="TIGR03745">
    <property type="entry name" value="conj_TIGR03745"/>
    <property type="match status" value="1"/>
</dbReference>
<dbReference type="RefSeq" id="WP_217335575.1">
    <property type="nucleotide sequence ID" value="NZ_JAHQZT010000017.1"/>
</dbReference>
<feature type="signal peptide" evidence="2">
    <location>
        <begin position="1"/>
        <end position="25"/>
    </location>
</feature>
<evidence type="ECO:0000313" key="4">
    <source>
        <dbReference type="Proteomes" id="UP000755551"/>
    </source>
</evidence>
<gene>
    <name evidence="3" type="ORF">KTN04_12545</name>
</gene>
<feature type="transmembrane region" description="Helical" evidence="1">
    <location>
        <begin position="49"/>
        <end position="74"/>
    </location>
</feature>
<protein>
    <submittedName>
        <fullName evidence="3">TIGR03745 family integrating conjugative element membrane protein</fullName>
    </submittedName>
</protein>
<keyword evidence="1" id="KW-0812">Transmembrane</keyword>
<dbReference type="InterPro" id="IPR021356">
    <property type="entry name" value="Integr_conj_element_PFL4702"/>
</dbReference>
<organism evidence="3 4">
    <name type="scientific">Marinobacterium weihaiense</name>
    <dbReference type="NCBI Taxonomy" id="2851016"/>
    <lineage>
        <taxon>Bacteria</taxon>
        <taxon>Pseudomonadati</taxon>
        <taxon>Pseudomonadota</taxon>
        <taxon>Gammaproteobacteria</taxon>
        <taxon>Oceanospirillales</taxon>
        <taxon>Oceanospirillaceae</taxon>
        <taxon>Marinobacterium</taxon>
    </lineage>
</organism>
<evidence type="ECO:0000256" key="2">
    <source>
        <dbReference type="SAM" id="SignalP"/>
    </source>
</evidence>